<proteinExistence type="predicted"/>
<organism evidence="2">
    <name type="scientific">marine sediment metagenome</name>
    <dbReference type="NCBI Taxonomy" id="412755"/>
    <lineage>
        <taxon>unclassified sequences</taxon>
        <taxon>metagenomes</taxon>
        <taxon>ecological metagenomes</taxon>
    </lineage>
</organism>
<dbReference type="InterPro" id="IPR020069">
    <property type="entry name" value="Ribosomal_bL9_C"/>
</dbReference>
<dbReference type="EMBL" id="BARW01005828">
    <property type="protein sequence ID" value="GAI83695.1"/>
    <property type="molecule type" value="Genomic_DNA"/>
</dbReference>
<feature type="non-terminal residue" evidence="2">
    <location>
        <position position="1"/>
    </location>
</feature>
<dbReference type="AlphaFoldDB" id="X1T803"/>
<sequence>KDRLYGSITAADIAAELENTTGLAVDKRKIELDESIRQVGSYEVAIRLAKDIVPKIRVTVTEKST</sequence>
<evidence type="ECO:0000259" key="1">
    <source>
        <dbReference type="Pfam" id="PF03948"/>
    </source>
</evidence>
<feature type="domain" description="Large ribosomal subunit protein bL9 C-terminal" evidence="1">
    <location>
        <begin position="2"/>
        <end position="61"/>
    </location>
</feature>
<name>X1T803_9ZZZZ</name>
<dbReference type="Gene3D" id="3.10.430.100">
    <property type="entry name" value="Ribosomal protein L9, C-terminal domain"/>
    <property type="match status" value="1"/>
</dbReference>
<reference evidence="2" key="1">
    <citation type="journal article" date="2014" name="Front. Microbiol.">
        <title>High frequency of phylogenetically diverse reductive dehalogenase-homologous genes in deep subseafloor sedimentary metagenomes.</title>
        <authorList>
            <person name="Kawai M."/>
            <person name="Futagami T."/>
            <person name="Toyoda A."/>
            <person name="Takaki Y."/>
            <person name="Nishi S."/>
            <person name="Hori S."/>
            <person name="Arai W."/>
            <person name="Tsubouchi T."/>
            <person name="Morono Y."/>
            <person name="Uchiyama I."/>
            <person name="Ito T."/>
            <person name="Fujiyama A."/>
            <person name="Inagaki F."/>
            <person name="Takami H."/>
        </authorList>
    </citation>
    <scope>NUCLEOTIDE SEQUENCE</scope>
    <source>
        <strain evidence="2">Expedition CK06-06</strain>
    </source>
</reference>
<dbReference type="SUPFAM" id="SSF55653">
    <property type="entry name" value="Ribosomal protein L9 C-domain"/>
    <property type="match status" value="1"/>
</dbReference>
<protein>
    <recommendedName>
        <fullName evidence="1">Large ribosomal subunit protein bL9 C-terminal domain-containing protein</fullName>
    </recommendedName>
</protein>
<gene>
    <name evidence="2" type="ORF">S12H4_12344</name>
</gene>
<dbReference type="Pfam" id="PF03948">
    <property type="entry name" value="Ribosomal_L9_C"/>
    <property type="match status" value="1"/>
</dbReference>
<evidence type="ECO:0000313" key="2">
    <source>
        <dbReference type="EMBL" id="GAI83695.1"/>
    </source>
</evidence>
<dbReference type="InterPro" id="IPR036791">
    <property type="entry name" value="Ribosomal_bL9_C_sf"/>
</dbReference>
<accession>X1T803</accession>
<comment type="caution">
    <text evidence="2">The sequence shown here is derived from an EMBL/GenBank/DDBJ whole genome shotgun (WGS) entry which is preliminary data.</text>
</comment>